<evidence type="ECO:0000313" key="2">
    <source>
        <dbReference type="EMBL" id="MCS5479144.1"/>
    </source>
</evidence>
<dbReference type="SUPFAM" id="SSF46785">
    <property type="entry name" value="Winged helix' DNA-binding domain"/>
    <property type="match status" value="1"/>
</dbReference>
<gene>
    <name evidence="2" type="ORF">NYP18_05700</name>
</gene>
<name>A0ABT2FV72_9CORY</name>
<dbReference type="InterPro" id="IPR000835">
    <property type="entry name" value="HTH_MarR-typ"/>
</dbReference>
<reference evidence="2 3" key="1">
    <citation type="submission" date="2022-08" db="EMBL/GenBank/DDBJ databases">
        <title>YIM 101645 draft genome.</title>
        <authorList>
            <person name="Chen X."/>
        </authorList>
    </citation>
    <scope>NUCLEOTIDE SEQUENCE [LARGE SCALE GENOMIC DNA]</scope>
    <source>
        <strain evidence="2 3">YIM 101645</strain>
    </source>
</reference>
<dbReference type="Pfam" id="PF12802">
    <property type="entry name" value="MarR_2"/>
    <property type="match status" value="1"/>
</dbReference>
<dbReference type="EMBL" id="JANWTC010000003">
    <property type="protein sequence ID" value="MCS5479144.1"/>
    <property type="molecule type" value="Genomic_DNA"/>
</dbReference>
<dbReference type="InterPro" id="IPR039422">
    <property type="entry name" value="MarR/SlyA-like"/>
</dbReference>
<comment type="caution">
    <text evidence="2">The sequence shown here is derived from an EMBL/GenBank/DDBJ whole genome shotgun (WGS) entry which is preliminary data.</text>
</comment>
<proteinExistence type="predicted"/>
<evidence type="ECO:0000313" key="3">
    <source>
        <dbReference type="Proteomes" id="UP001205965"/>
    </source>
</evidence>
<organism evidence="2 3">
    <name type="scientific">Corynebacterium lemuris</name>
    <dbReference type="NCBI Taxonomy" id="1859292"/>
    <lineage>
        <taxon>Bacteria</taxon>
        <taxon>Bacillati</taxon>
        <taxon>Actinomycetota</taxon>
        <taxon>Actinomycetes</taxon>
        <taxon>Mycobacteriales</taxon>
        <taxon>Corynebacteriaceae</taxon>
        <taxon>Corynebacterium</taxon>
    </lineage>
</organism>
<dbReference type="InterPro" id="IPR036388">
    <property type="entry name" value="WH-like_DNA-bd_sf"/>
</dbReference>
<sequence>MNDTRWLQPEESATWLSLWSVTNWLPARLDEQLKATSGVGLTDYFVLAQVSMAPEQKISMTELAALSDMTASRLSHTVSRLEKRGWVHRSPAPTDKRTNIAHLTGEGRTFITGAAPGHVEAVRDLVFDALEPDEAREFGRLLGKVLTRLDPPRLPRA</sequence>
<dbReference type="PRINTS" id="PR00598">
    <property type="entry name" value="HTHMARR"/>
</dbReference>
<dbReference type="Gene3D" id="1.10.10.10">
    <property type="entry name" value="Winged helix-like DNA-binding domain superfamily/Winged helix DNA-binding domain"/>
    <property type="match status" value="1"/>
</dbReference>
<dbReference type="InterPro" id="IPR036390">
    <property type="entry name" value="WH_DNA-bd_sf"/>
</dbReference>
<dbReference type="SMART" id="SM00347">
    <property type="entry name" value="HTH_MARR"/>
    <property type="match status" value="1"/>
</dbReference>
<dbReference type="RefSeq" id="WP_259427209.1">
    <property type="nucleotide sequence ID" value="NZ_JANWTC010000003.1"/>
</dbReference>
<dbReference type="Proteomes" id="UP001205965">
    <property type="component" value="Unassembled WGS sequence"/>
</dbReference>
<accession>A0ABT2FV72</accession>
<dbReference type="PANTHER" id="PTHR33164">
    <property type="entry name" value="TRANSCRIPTIONAL REGULATOR, MARR FAMILY"/>
    <property type="match status" value="1"/>
</dbReference>
<protein>
    <submittedName>
        <fullName evidence="2">MarR family transcriptional regulator</fullName>
    </submittedName>
</protein>
<evidence type="ECO:0000259" key="1">
    <source>
        <dbReference type="PROSITE" id="PS50995"/>
    </source>
</evidence>
<feature type="domain" description="HTH marR-type" evidence="1">
    <location>
        <begin position="1"/>
        <end position="147"/>
    </location>
</feature>
<dbReference type="PANTHER" id="PTHR33164:SF99">
    <property type="entry name" value="MARR FAMILY REGULATORY PROTEIN"/>
    <property type="match status" value="1"/>
</dbReference>
<keyword evidence="3" id="KW-1185">Reference proteome</keyword>
<dbReference type="PROSITE" id="PS50995">
    <property type="entry name" value="HTH_MARR_2"/>
    <property type="match status" value="1"/>
</dbReference>